<dbReference type="GO" id="GO:0003677">
    <property type="term" value="F:DNA binding"/>
    <property type="evidence" value="ECO:0007669"/>
    <property type="project" value="UniProtKB-KW"/>
</dbReference>
<gene>
    <name evidence="2" type="ORF">J4203_03530</name>
</gene>
<dbReference type="InterPro" id="IPR007159">
    <property type="entry name" value="SpoVT-AbrB_dom"/>
</dbReference>
<dbReference type="InterPro" id="IPR037914">
    <property type="entry name" value="SpoVT-AbrB_sf"/>
</dbReference>
<protein>
    <submittedName>
        <fullName evidence="2">AbrB/MazE/SpoVT family DNA-binding domain-containing protein</fullName>
    </submittedName>
</protein>
<proteinExistence type="predicted"/>
<dbReference type="Proteomes" id="UP000678237">
    <property type="component" value="Unassembled WGS sequence"/>
</dbReference>
<dbReference type="EMBL" id="JAGVWE010000003">
    <property type="protein sequence ID" value="MBS3062919.1"/>
    <property type="molecule type" value="Genomic_DNA"/>
</dbReference>
<dbReference type="SUPFAM" id="SSF89447">
    <property type="entry name" value="AbrB/MazE/MraZ-like"/>
    <property type="match status" value="1"/>
</dbReference>
<name>A0A8T4LBC6_9ARCH</name>
<dbReference type="AlphaFoldDB" id="A0A8T4LBC6"/>
<feature type="domain" description="SpoVT-AbrB" evidence="1">
    <location>
        <begin position="65"/>
        <end position="100"/>
    </location>
</feature>
<reference evidence="2" key="1">
    <citation type="submission" date="2021-03" db="EMBL/GenBank/DDBJ databases">
        <authorList>
            <person name="Jaffe A."/>
        </authorList>
    </citation>
    <scope>NUCLEOTIDE SEQUENCE</scope>
    <source>
        <strain evidence="2">RIFCSPLOWO2_01_FULL_58_19</strain>
    </source>
</reference>
<comment type="caution">
    <text evidence="2">The sequence shown here is derived from an EMBL/GenBank/DDBJ whole genome shotgun (WGS) entry which is preliminary data.</text>
</comment>
<accession>A0A8T4LBC6</accession>
<keyword evidence="2" id="KW-0238">DNA-binding</keyword>
<reference evidence="2" key="2">
    <citation type="submission" date="2021-05" db="EMBL/GenBank/DDBJ databases">
        <title>Protein family content uncovers lineage relationships and bacterial pathway maintenance mechanisms in DPANN archaea.</title>
        <authorList>
            <person name="Castelle C.J."/>
            <person name="Meheust R."/>
            <person name="Jaffe A.L."/>
            <person name="Seitz K."/>
            <person name="Gong X."/>
            <person name="Baker B.J."/>
            <person name="Banfield J.F."/>
        </authorList>
    </citation>
    <scope>NUCLEOTIDE SEQUENCE</scope>
    <source>
        <strain evidence="2">RIFCSPLOWO2_01_FULL_58_19</strain>
    </source>
</reference>
<evidence type="ECO:0000313" key="2">
    <source>
        <dbReference type="EMBL" id="MBS3062919.1"/>
    </source>
</evidence>
<dbReference type="Pfam" id="PF04014">
    <property type="entry name" value="MazE_antitoxin"/>
    <property type="match status" value="1"/>
</dbReference>
<evidence type="ECO:0000313" key="3">
    <source>
        <dbReference type="Proteomes" id="UP000678237"/>
    </source>
</evidence>
<evidence type="ECO:0000259" key="1">
    <source>
        <dbReference type="Pfam" id="PF04014"/>
    </source>
</evidence>
<sequence>MKGMICAKCGKIAAEASLRFQGHDIKGWKCACGEEYFDGAEAERLLLFNKLQHIEFPVKLGQMRSNLILRIPKEAQRALGLRKGETLRLKIGADGKIELRTA</sequence>
<organism evidence="2 3">
    <name type="scientific">Candidatus Iainarchaeum sp</name>
    <dbReference type="NCBI Taxonomy" id="3101447"/>
    <lineage>
        <taxon>Archaea</taxon>
        <taxon>Candidatus Iainarchaeota</taxon>
        <taxon>Candidatus Iainarchaeia</taxon>
        <taxon>Candidatus Iainarchaeales</taxon>
        <taxon>Candidatus Iainarchaeaceae</taxon>
        <taxon>Candidatus Iainarchaeum</taxon>
    </lineage>
</organism>